<dbReference type="Proteomes" id="UP000030652">
    <property type="component" value="Unassembled WGS sequence"/>
</dbReference>
<dbReference type="Gene3D" id="3.40.50.150">
    <property type="entry name" value="Vaccinia Virus protein VP39"/>
    <property type="match status" value="1"/>
</dbReference>
<keyword evidence="1" id="KW-0489">Methyltransferase</keyword>
<accession>A0A0B0EHN1</accession>
<dbReference type="eggNOG" id="COG2227">
    <property type="taxonomic scope" value="Bacteria"/>
</dbReference>
<dbReference type="InterPro" id="IPR029063">
    <property type="entry name" value="SAM-dependent_MTases_sf"/>
</dbReference>
<gene>
    <name evidence="1" type="primary">coq3_3</name>
    <name evidence="1" type="ORF">SCABRO_03626</name>
</gene>
<dbReference type="GO" id="GO:0032259">
    <property type="term" value="P:methylation"/>
    <property type="evidence" value="ECO:0007669"/>
    <property type="project" value="UniProtKB-KW"/>
</dbReference>
<comment type="caution">
    <text evidence="1">The sequence shown here is derived from an EMBL/GenBank/DDBJ whole genome shotgun (WGS) entry which is preliminary data.</text>
</comment>
<dbReference type="EMBL" id="JRYO01000251">
    <property type="protein sequence ID" value="KHE90618.1"/>
    <property type="molecule type" value="Genomic_DNA"/>
</dbReference>
<keyword evidence="1" id="KW-0808">Transferase</keyword>
<dbReference type="GO" id="GO:0010420">
    <property type="term" value="F:polyprenyldihydroxybenzoate methyltransferase activity"/>
    <property type="evidence" value="ECO:0007669"/>
    <property type="project" value="UniProtKB-EC"/>
</dbReference>
<dbReference type="SUPFAM" id="SSF53335">
    <property type="entry name" value="S-adenosyl-L-methionine-dependent methyltransferases"/>
    <property type="match status" value="1"/>
</dbReference>
<evidence type="ECO:0000313" key="1">
    <source>
        <dbReference type="EMBL" id="KHE90618.1"/>
    </source>
</evidence>
<dbReference type="PANTHER" id="PTHR43861">
    <property type="entry name" value="TRANS-ACONITATE 2-METHYLTRANSFERASE-RELATED"/>
    <property type="match status" value="1"/>
</dbReference>
<dbReference type="EC" id="2.1.1.114" evidence="1"/>
<sequence>MRMKEEEIRKRDVFNKYLELVENDVKDLFEFNSFIETNCPACDNNDYNYEFVKIGFKYVSCNICATLFVNPRPSFESLKEFYSNSESTSFWINDFFKPVAEVRREKIFKPRAEHISRLIVNGKNNVIGDIGAGFGLFLEELKRLLPDNHFIAIEPSRDMAEICGKKGFEVLDRCLENIEDMENRFDYLTVFELTEHLFNPGLFFNDIFKLLKPGGYVLLTTLNVYGFDMQTLWEKSKSIFPPHHLNFFNPKSISLLLNSSGFNIKEIETPGQLDVDIIEGMVKGEGFDAGRFCNLLINEGSPKAKNELQTWIRRNLFSSHMRVLGQKSY</sequence>
<proteinExistence type="predicted"/>
<organism evidence="1 2">
    <name type="scientific">Candidatus Scalindua brodae</name>
    <dbReference type="NCBI Taxonomy" id="237368"/>
    <lineage>
        <taxon>Bacteria</taxon>
        <taxon>Pseudomonadati</taxon>
        <taxon>Planctomycetota</taxon>
        <taxon>Candidatus Brocadiia</taxon>
        <taxon>Candidatus Brocadiales</taxon>
        <taxon>Candidatus Scalinduaceae</taxon>
        <taxon>Candidatus Scalindua</taxon>
    </lineage>
</organism>
<protein>
    <submittedName>
        <fullName evidence="1">Dihydroxyhexaprenylbenzoate methyltransferase</fullName>
        <ecNumber evidence="1">2.1.1.114</ecNumber>
    </submittedName>
</protein>
<name>A0A0B0EHN1_9BACT</name>
<dbReference type="CDD" id="cd02440">
    <property type="entry name" value="AdoMet_MTases"/>
    <property type="match status" value="1"/>
</dbReference>
<evidence type="ECO:0000313" key="2">
    <source>
        <dbReference type="Proteomes" id="UP000030652"/>
    </source>
</evidence>
<reference evidence="1 2" key="1">
    <citation type="submission" date="2014-10" db="EMBL/GenBank/DDBJ databases">
        <title>Draft genome of anammox bacterium scalindua brodae, obtained using differential coverage binning of sequence data from two enrichment reactors.</title>
        <authorList>
            <person name="Speth D.R."/>
            <person name="Russ L."/>
            <person name="Kartal B."/>
            <person name="Op den Camp H.J."/>
            <person name="Dutilh B.E."/>
            <person name="Jetten M.S."/>
        </authorList>
    </citation>
    <scope>NUCLEOTIDE SEQUENCE [LARGE SCALE GENOMIC DNA]</scope>
    <source>
        <strain evidence="1">RU1</strain>
    </source>
</reference>
<dbReference type="AlphaFoldDB" id="A0A0B0EHN1"/>
<dbReference type="Pfam" id="PF13489">
    <property type="entry name" value="Methyltransf_23"/>
    <property type="match status" value="1"/>
</dbReference>
<dbReference type="PANTHER" id="PTHR43861:SF6">
    <property type="entry name" value="METHYLTRANSFERASE TYPE 11"/>
    <property type="match status" value="1"/>
</dbReference>